<dbReference type="PANTHER" id="PTHR15696">
    <property type="entry name" value="SMG-7 SUPPRESSOR WITH MORPHOLOGICAL EFFECT ON GENITALIA PROTEIN 7"/>
    <property type="match status" value="1"/>
</dbReference>
<sequence>MGDPSKLSRDAKGLVADFREELKLRDPWDREIDIQFKRIQRKYRDILFDFPFARQAHSVDQALWADTSYALITQYRARIDPVRTSPPSNKNVVENRKILQKFLAFLGAEGTFWSGIVTRLVRVHGLTEANGAMAALGMNVVEFENRDSLARHGQAEVPAPEEPLAPTHPPPSHEHRSNKLLVVFRALIYLGDIARYREQYGTHPNKGSSESGAKRSRGGRRGKGGGAEKLNEKPFSKAEAFYIQARLLLPDYGNPFNQLAIVYSYQHDFFGAALNYYRALCVRKPFPTAQDNLVRTLAKCLEADREMWRERREQEGNGEGDLGKGKSKAQPAGKSPVDNDASKDLESRFKQDIVLLHALWAGKCRPAKLARHTQNVLASFASLVARRLLPAATIVQVFVVTLGALWRVRMFRVEGDHSQERKRTKPRRNEREDEHDDDIPPETRIVAHLLALYTVLLEIGTREIQDGIVEAGGMEGDERQHSEKLAQRITGTFRRTLPALRIANKWIKANVRYLQQYSLEGAKELDTHASSALPNTIRPSLASFWRAWSRFDSQLSNAFPIDLLPPITVDLEEDIDMKGFSPLKWGAGGGSDSGRGVTGGNEAASVHPNEEQLMRIGDLIVDAKYITALPECPLASGLPVQSTQSQTQGHTGMDPGIYGRWEDDPDNGTDLGSDDGGDDAPNQEDDRATVSTRTDDDPVQLAMNARLSDNEDEDEDEEQILYPQGYRQRPVSISMSPPPRSASPLPETGVPPAWPPPTPSFLSESPKRLASQFNQTAPSRPAGTTAEDLLNRVLNGTPTFLNMPTNSIGDDTPGMITSNTSFVGRSISMHGPTPSFLASSTHNRSFGSFSPPNAPTAPGLNPQQSFSRSPPLSSAFSNPRATSFSAVGPSGPSLPGRPSDPAGSVFPSHTRLPSLTGAASIWTPAPQEVTRTPSWGTHSRTGPMRSNSIAGGMIPPTSIPEGVWPARNQGFGDMEVSRLPRQQTYATTSNSPRWG</sequence>
<dbReference type="PANTHER" id="PTHR15696:SF36">
    <property type="entry name" value="NONSENSE-MEDIATED MRNA DECAY FACTOR"/>
    <property type="match status" value="1"/>
</dbReference>
<feature type="region of interest" description="Disordered" evidence="1">
    <location>
        <begin position="637"/>
        <end position="700"/>
    </location>
</feature>
<dbReference type="InterPro" id="IPR011990">
    <property type="entry name" value="TPR-like_helical_dom_sf"/>
</dbReference>
<feature type="region of interest" description="Disordered" evidence="1">
    <location>
        <begin position="149"/>
        <end position="176"/>
    </location>
</feature>
<evidence type="ECO:0000259" key="2">
    <source>
        <dbReference type="Pfam" id="PF10373"/>
    </source>
</evidence>
<comment type="caution">
    <text evidence="4">The sequence shown here is derived from an EMBL/GenBank/DDBJ whole genome shotgun (WGS) entry which is preliminary data.</text>
</comment>
<feature type="region of interest" description="Disordered" evidence="1">
    <location>
        <begin position="722"/>
        <end position="784"/>
    </location>
</feature>
<organism evidence="4 5">
    <name type="scientific">Rhizoctonia solani</name>
    <dbReference type="NCBI Taxonomy" id="456999"/>
    <lineage>
        <taxon>Eukaryota</taxon>
        <taxon>Fungi</taxon>
        <taxon>Dikarya</taxon>
        <taxon>Basidiomycota</taxon>
        <taxon>Agaricomycotina</taxon>
        <taxon>Agaricomycetes</taxon>
        <taxon>Cantharellales</taxon>
        <taxon>Ceratobasidiaceae</taxon>
        <taxon>Rhizoctonia</taxon>
    </lineage>
</organism>
<evidence type="ECO:0000259" key="3">
    <source>
        <dbReference type="Pfam" id="PF10374"/>
    </source>
</evidence>
<feature type="compositionally biased region" description="Basic and acidic residues" evidence="1">
    <location>
        <begin position="416"/>
        <end position="432"/>
    </location>
</feature>
<protein>
    <recommendedName>
        <fullName evidence="6">Protein SMG7</fullName>
    </recommendedName>
</protein>
<accession>A0A8H3GA26</accession>
<feature type="compositionally biased region" description="Gly residues" evidence="1">
    <location>
        <begin position="586"/>
        <end position="599"/>
    </location>
</feature>
<dbReference type="InterPro" id="IPR018834">
    <property type="entry name" value="DNA/RNA-bd_Est1-type"/>
</dbReference>
<dbReference type="AlphaFoldDB" id="A0A8H3GA26"/>
<feature type="region of interest" description="Disordered" evidence="1">
    <location>
        <begin position="416"/>
        <end position="439"/>
    </location>
</feature>
<evidence type="ECO:0008006" key="6">
    <source>
        <dbReference type="Google" id="ProtNLM"/>
    </source>
</evidence>
<evidence type="ECO:0000313" key="5">
    <source>
        <dbReference type="Proteomes" id="UP000663853"/>
    </source>
</evidence>
<proteinExistence type="predicted"/>
<feature type="compositionally biased region" description="Polar residues" evidence="1">
    <location>
        <begin position="836"/>
        <end position="851"/>
    </location>
</feature>
<gene>
    <name evidence="4" type="ORF">RDB_LOCUS37219</name>
</gene>
<feature type="region of interest" description="Disordered" evidence="1">
    <location>
        <begin position="586"/>
        <end position="606"/>
    </location>
</feature>
<evidence type="ECO:0000313" key="4">
    <source>
        <dbReference type="EMBL" id="CAE6441644.1"/>
    </source>
</evidence>
<dbReference type="InterPro" id="IPR019458">
    <property type="entry name" value="Est1-like_N"/>
</dbReference>
<feature type="compositionally biased region" description="Basic and acidic residues" evidence="1">
    <location>
        <begin position="684"/>
        <end position="696"/>
    </location>
</feature>
<dbReference type="Proteomes" id="UP000663853">
    <property type="component" value="Unassembled WGS sequence"/>
</dbReference>
<dbReference type="SUPFAM" id="SSF48452">
    <property type="entry name" value="TPR-like"/>
    <property type="match status" value="1"/>
</dbReference>
<feature type="compositionally biased region" description="Acidic residues" evidence="1">
    <location>
        <begin position="663"/>
        <end position="683"/>
    </location>
</feature>
<feature type="region of interest" description="Disordered" evidence="1">
    <location>
        <begin position="310"/>
        <end position="342"/>
    </location>
</feature>
<feature type="region of interest" description="Disordered" evidence="1">
    <location>
        <begin position="976"/>
        <end position="995"/>
    </location>
</feature>
<dbReference type="EMBL" id="CAJMXA010000746">
    <property type="protein sequence ID" value="CAE6441644.1"/>
    <property type="molecule type" value="Genomic_DNA"/>
</dbReference>
<feature type="compositionally biased region" description="Polar residues" evidence="1">
    <location>
        <begin position="980"/>
        <end position="995"/>
    </location>
</feature>
<dbReference type="Pfam" id="PF10374">
    <property type="entry name" value="EST1"/>
    <property type="match status" value="1"/>
</dbReference>
<feature type="domain" description="DNA/RNA-binding" evidence="2">
    <location>
        <begin position="238"/>
        <end position="584"/>
    </location>
</feature>
<feature type="compositionally biased region" description="Polar residues" evidence="1">
    <location>
        <begin position="929"/>
        <end position="949"/>
    </location>
</feature>
<reference evidence="4" key="1">
    <citation type="submission" date="2021-01" db="EMBL/GenBank/DDBJ databases">
        <authorList>
            <person name="Kaushik A."/>
        </authorList>
    </citation>
    <scope>NUCLEOTIDE SEQUENCE</scope>
    <source>
        <strain evidence="4">AG6-10EEA</strain>
    </source>
</reference>
<dbReference type="Pfam" id="PF10373">
    <property type="entry name" value="EST1_DNA_bind"/>
    <property type="match status" value="1"/>
</dbReference>
<dbReference type="Gene3D" id="1.25.40.10">
    <property type="entry name" value="Tetratricopeptide repeat domain"/>
    <property type="match status" value="1"/>
</dbReference>
<name>A0A8H3GA26_9AGAM</name>
<feature type="region of interest" description="Disordered" evidence="1">
    <location>
        <begin position="200"/>
        <end position="230"/>
    </location>
</feature>
<feature type="domain" description="Telomerase activating protein Est1-like N-terminal" evidence="3">
    <location>
        <begin position="59"/>
        <end position="200"/>
    </location>
</feature>
<dbReference type="InterPro" id="IPR045153">
    <property type="entry name" value="Est1/Ebs1-like"/>
</dbReference>
<feature type="compositionally biased region" description="Low complexity" evidence="1">
    <location>
        <begin position="888"/>
        <end position="901"/>
    </location>
</feature>
<dbReference type="OrthoDB" id="264354at2759"/>
<evidence type="ECO:0000256" key="1">
    <source>
        <dbReference type="SAM" id="MobiDB-lite"/>
    </source>
</evidence>
<feature type="region of interest" description="Disordered" evidence="1">
    <location>
        <begin position="833"/>
        <end position="970"/>
    </location>
</feature>
<feature type="compositionally biased region" description="Polar residues" evidence="1">
    <location>
        <begin position="861"/>
        <end position="885"/>
    </location>
</feature>
<feature type="compositionally biased region" description="Pro residues" evidence="1">
    <location>
        <begin position="160"/>
        <end position="170"/>
    </location>
</feature>
<feature type="compositionally biased region" description="Basic residues" evidence="1">
    <location>
        <begin position="214"/>
        <end position="223"/>
    </location>
</feature>